<evidence type="ECO:0000313" key="2">
    <source>
        <dbReference type="EMBL" id="QNT77873.1"/>
    </source>
</evidence>
<evidence type="ECO:0000256" key="1">
    <source>
        <dbReference type="SAM" id="MobiDB-lite"/>
    </source>
</evidence>
<dbReference type="Pfam" id="PF01263">
    <property type="entry name" value="Aldose_epim"/>
    <property type="match status" value="1"/>
</dbReference>
<accession>A0A7H1NQ13</accession>
<protein>
    <submittedName>
        <fullName evidence="2">Protein LacX, plasmid</fullName>
    </submittedName>
</protein>
<sequence>MSKNFNIYNDYLTVSINEKGAELVSLKDKKNKEWLWQAGPEWARHSPVLFPIVGKLKNNTARIAEKDYTIPQHGFARDLDFSWAWQGRDGCSLVLTDSEETRKDFPFPFFLELAYMLDGAKLTVHYKVKNTGKAALPVSLGAHPAFRWPLDDNSTKTDHTLVFENDETAPVKKLKNGLLQESDVSNPVKNRTLSLSDSLFTDDVIIFENPASSSVIFKNTQGTKLTVSWEGFKQLGLWMKPGANFLCIEPWAGYASPEQFSGDFSKKPGLLLLPPDEEFKASWSVELDVPAAPSTTSSLSSTASSSFSTPSALGSSSSSKL</sequence>
<dbReference type="InterPro" id="IPR008183">
    <property type="entry name" value="Aldose_1/G6P_1-epimerase"/>
</dbReference>
<dbReference type="InterPro" id="IPR011013">
    <property type="entry name" value="Gal_mutarotase_sf_dom"/>
</dbReference>
<dbReference type="RefSeq" id="WP_203414274.1">
    <property type="nucleotide sequence ID" value="NZ_CP060244.1"/>
</dbReference>
<dbReference type="GO" id="GO:0016853">
    <property type="term" value="F:isomerase activity"/>
    <property type="evidence" value="ECO:0007669"/>
    <property type="project" value="InterPro"/>
</dbReference>
<dbReference type="CDD" id="cd09024">
    <property type="entry name" value="Aldose_epim_lacX"/>
    <property type="match status" value="1"/>
</dbReference>
<dbReference type="GO" id="GO:0030246">
    <property type="term" value="F:carbohydrate binding"/>
    <property type="evidence" value="ECO:0007669"/>
    <property type="project" value="InterPro"/>
</dbReference>
<dbReference type="PANTHER" id="PTHR11122">
    <property type="entry name" value="APOSPORY-ASSOCIATED PROTEIN C-RELATED"/>
    <property type="match status" value="1"/>
</dbReference>
<name>A0A7H1NQ13_9PROT</name>
<dbReference type="GO" id="GO:0005975">
    <property type="term" value="P:carbohydrate metabolic process"/>
    <property type="evidence" value="ECO:0007669"/>
    <property type="project" value="InterPro"/>
</dbReference>
<dbReference type="InterPro" id="IPR037481">
    <property type="entry name" value="LacX"/>
</dbReference>
<feature type="region of interest" description="Disordered" evidence="1">
    <location>
        <begin position="292"/>
        <end position="321"/>
    </location>
</feature>
<evidence type="ECO:0000313" key="3">
    <source>
        <dbReference type="Proteomes" id="UP000516349"/>
    </source>
</evidence>
<dbReference type="PANTHER" id="PTHR11122:SF13">
    <property type="entry name" value="GLUCOSE-6-PHOSPHATE 1-EPIMERASE"/>
    <property type="match status" value="1"/>
</dbReference>
<dbReference type="AlphaFoldDB" id="A0A7H1NQ13"/>
<keyword evidence="3" id="KW-1185">Reference proteome</keyword>
<dbReference type="Gene3D" id="2.70.98.10">
    <property type="match status" value="1"/>
</dbReference>
<reference evidence="2 3" key="1">
    <citation type="submission" date="2020-08" db="EMBL/GenBank/DDBJ databases">
        <title>Complete genome sequence of Entomobacter blattae G55GP.</title>
        <authorList>
            <person name="Poehlein A."/>
            <person name="Guzman J."/>
            <person name="Daniel R."/>
            <person name="Vilcinskas A."/>
        </authorList>
    </citation>
    <scope>NUCLEOTIDE SEQUENCE [LARGE SCALE GENOMIC DNA]</scope>
    <source>
        <strain evidence="2 3">G55GP</strain>
    </source>
</reference>
<dbReference type="EMBL" id="CP060244">
    <property type="protein sequence ID" value="QNT77873.1"/>
    <property type="molecule type" value="Genomic_DNA"/>
</dbReference>
<gene>
    <name evidence="2" type="primary">lacX</name>
    <name evidence="2" type="ORF">JGUZn3_06310</name>
</gene>
<dbReference type="KEGG" id="ebla:JGUZn3_06310"/>
<dbReference type="SUPFAM" id="SSF74650">
    <property type="entry name" value="Galactose mutarotase-like"/>
    <property type="match status" value="1"/>
</dbReference>
<dbReference type="Proteomes" id="UP000516349">
    <property type="component" value="Chromosome"/>
</dbReference>
<dbReference type="InterPro" id="IPR014718">
    <property type="entry name" value="GH-type_carb-bd"/>
</dbReference>
<proteinExistence type="predicted"/>
<organism evidence="2 3">
    <name type="scientific">Entomobacter blattae</name>
    <dbReference type="NCBI Taxonomy" id="2762277"/>
    <lineage>
        <taxon>Bacteria</taxon>
        <taxon>Pseudomonadati</taxon>
        <taxon>Pseudomonadota</taxon>
        <taxon>Alphaproteobacteria</taxon>
        <taxon>Acetobacterales</taxon>
        <taxon>Acetobacteraceae</taxon>
        <taxon>Entomobacter</taxon>
    </lineage>
</organism>